<dbReference type="GO" id="GO:0006508">
    <property type="term" value="P:proteolysis"/>
    <property type="evidence" value="ECO:0007669"/>
    <property type="project" value="UniProtKB-KW"/>
</dbReference>
<feature type="region of interest" description="Disordered" evidence="1">
    <location>
        <begin position="181"/>
        <end position="212"/>
    </location>
</feature>
<dbReference type="GO" id="GO:0008233">
    <property type="term" value="F:peptidase activity"/>
    <property type="evidence" value="ECO:0007669"/>
    <property type="project" value="UniProtKB-KW"/>
</dbReference>
<evidence type="ECO:0000313" key="5">
    <source>
        <dbReference type="Proteomes" id="UP000464013"/>
    </source>
</evidence>
<feature type="signal peptide" evidence="2">
    <location>
        <begin position="1"/>
        <end position="36"/>
    </location>
</feature>
<dbReference type="PANTHER" id="PTHR38037:SF2">
    <property type="entry name" value="ATP-DEPENDENT ZINC PROTEASE DOMAIN-CONTAINING PROTEIN-RELATED"/>
    <property type="match status" value="1"/>
</dbReference>
<protein>
    <submittedName>
        <fullName evidence="4">ATP-dependent zinc protease</fullName>
    </submittedName>
</protein>
<keyword evidence="4" id="KW-0645">Protease</keyword>
<reference evidence="4 5" key="1">
    <citation type="submission" date="2019-01" db="EMBL/GenBank/DDBJ databases">
        <title>Complete genome of a denitifying bacterium Halomons sp. BC-M4-5.</title>
        <authorList>
            <person name="Wang L."/>
            <person name="Shao Z."/>
        </authorList>
    </citation>
    <scope>NUCLEOTIDE SEQUENCE [LARGE SCALE GENOMIC DNA]</scope>
    <source>
        <strain evidence="4 5">BC-M4-5</strain>
    </source>
</reference>
<evidence type="ECO:0000256" key="1">
    <source>
        <dbReference type="SAM" id="MobiDB-lite"/>
    </source>
</evidence>
<feature type="chain" id="PRO_5026310495" evidence="2">
    <location>
        <begin position="37"/>
        <end position="212"/>
    </location>
</feature>
<keyword evidence="2" id="KW-0732">Signal</keyword>
<keyword evidence="4" id="KW-0378">Hydrolase</keyword>
<dbReference type="Pfam" id="PF05618">
    <property type="entry name" value="Zn_protease"/>
    <property type="match status" value="1"/>
</dbReference>
<evidence type="ECO:0000259" key="3">
    <source>
        <dbReference type="Pfam" id="PF05618"/>
    </source>
</evidence>
<dbReference type="AlphaFoldDB" id="A0A6I6SFE3"/>
<evidence type="ECO:0000313" key="4">
    <source>
        <dbReference type="EMBL" id="QHC49199.1"/>
    </source>
</evidence>
<dbReference type="OrthoDB" id="8546610at2"/>
<sequence>MPPKGSSRYRQARWSCLQRWAVVGGLLLAAGAPALADEDKTVFGWVEKSTLEPWGVEVKAKLDSGALTSSLDARDIEIFDNEGEEWVRFRLELVDEASGEAFEERMELPLYRDIRVRGAGGRDERPVVLMKICMGDTVYEEQFSLRDRGEMHYPLLLGRRTIGHLGLLDVTRTFLNKPSCDEDTDVMRYDDEEEGDIEDDDIEGDDREDDEA</sequence>
<dbReference type="Proteomes" id="UP000464013">
    <property type="component" value="Chromosome"/>
</dbReference>
<dbReference type="SUPFAM" id="SSF50630">
    <property type="entry name" value="Acid proteases"/>
    <property type="match status" value="1"/>
</dbReference>
<accession>A0A6I6SFE3</accession>
<dbReference type="RefSeq" id="WP_159550088.1">
    <property type="nucleotide sequence ID" value="NZ_CP035042.1"/>
</dbReference>
<dbReference type="Gene3D" id="2.40.70.10">
    <property type="entry name" value="Acid Proteases"/>
    <property type="match status" value="1"/>
</dbReference>
<keyword evidence="5" id="KW-1185">Reference proteome</keyword>
<dbReference type="EMBL" id="CP035042">
    <property type="protein sequence ID" value="QHC49199.1"/>
    <property type="molecule type" value="Genomic_DNA"/>
</dbReference>
<dbReference type="PANTHER" id="PTHR38037">
    <property type="entry name" value="ZN_PROTEASE DOMAIN-CONTAINING PROTEIN"/>
    <property type="match status" value="1"/>
</dbReference>
<evidence type="ECO:0000256" key="2">
    <source>
        <dbReference type="SAM" id="SignalP"/>
    </source>
</evidence>
<dbReference type="KEGG" id="htx:EKK97_05625"/>
<feature type="compositionally biased region" description="Acidic residues" evidence="1">
    <location>
        <begin position="190"/>
        <end position="212"/>
    </location>
</feature>
<proteinExistence type="predicted"/>
<dbReference type="InterPro" id="IPR021109">
    <property type="entry name" value="Peptidase_aspartic_dom_sf"/>
</dbReference>
<feature type="domain" description="Retropepsin-like aspartic endopeptidase" evidence="3">
    <location>
        <begin position="42"/>
        <end position="177"/>
    </location>
</feature>
<name>A0A6I6SFE3_9GAMM</name>
<organism evidence="4 5">
    <name type="scientific">Billgrantia tianxiuensis</name>
    <dbReference type="NCBI Taxonomy" id="2497861"/>
    <lineage>
        <taxon>Bacteria</taxon>
        <taxon>Pseudomonadati</taxon>
        <taxon>Pseudomonadota</taxon>
        <taxon>Gammaproteobacteria</taxon>
        <taxon>Oceanospirillales</taxon>
        <taxon>Halomonadaceae</taxon>
        <taxon>Billgrantia</taxon>
    </lineage>
</organism>
<gene>
    <name evidence="4" type="ORF">EKK97_05625</name>
</gene>
<dbReference type="InterPro" id="IPR008503">
    <property type="entry name" value="Asp_endopeptidase"/>
</dbReference>